<dbReference type="AlphaFoldDB" id="A0A699XC00"/>
<evidence type="ECO:0000313" key="1">
    <source>
        <dbReference type="EMBL" id="GFD57199.1"/>
    </source>
</evidence>
<accession>A0A699XC00</accession>
<protein>
    <submittedName>
        <fullName evidence="1">Uncharacterized protein</fullName>
    </submittedName>
</protein>
<feature type="non-terminal residue" evidence="1">
    <location>
        <position position="32"/>
    </location>
</feature>
<organism evidence="1">
    <name type="scientific">Tanacetum cinerariifolium</name>
    <name type="common">Dalmatian daisy</name>
    <name type="synonym">Chrysanthemum cinerariifolium</name>
    <dbReference type="NCBI Taxonomy" id="118510"/>
    <lineage>
        <taxon>Eukaryota</taxon>
        <taxon>Viridiplantae</taxon>
        <taxon>Streptophyta</taxon>
        <taxon>Embryophyta</taxon>
        <taxon>Tracheophyta</taxon>
        <taxon>Spermatophyta</taxon>
        <taxon>Magnoliopsida</taxon>
        <taxon>eudicotyledons</taxon>
        <taxon>Gunneridae</taxon>
        <taxon>Pentapetalae</taxon>
        <taxon>asterids</taxon>
        <taxon>campanulids</taxon>
        <taxon>Asterales</taxon>
        <taxon>Asteraceae</taxon>
        <taxon>Asteroideae</taxon>
        <taxon>Anthemideae</taxon>
        <taxon>Anthemidinae</taxon>
        <taxon>Tanacetum</taxon>
    </lineage>
</organism>
<dbReference type="EMBL" id="BKCJ011838383">
    <property type="protein sequence ID" value="GFD57199.1"/>
    <property type="molecule type" value="Genomic_DNA"/>
</dbReference>
<comment type="caution">
    <text evidence="1">The sequence shown here is derived from an EMBL/GenBank/DDBJ whole genome shotgun (WGS) entry which is preliminary data.</text>
</comment>
<name>A0A699XC00_TANCI</name>
<gene>
    <name evidence="1" type="ORF">Tci_929168</name>
</gene>
<reference evidence="1" key="1">
    <citation type="journal article" date="2019" name="Sci. Rep.">
        <title>Draft genome of Tanacetum cinerariifolium, the natural source of mosquito coil.</title>
        <authorList>
            <person name="Yamashiro T."/>
            <person name="Shiraishi A."/>
            <person name="Satake H."/>
            <person name="Nakayama K."/>
        </authorList>
    </citation>
    <scope>NUCLEOTIDE SEQUENCE</scope>
</reference>
<proteinExistence type="predicted"/>
<sequence>MVSGYSWWNDAFGDGTDEEAMYAVARDMHQHQ</sequence>